<keyword evidence="4 5" id="KW-0720">Serine protease</keyword>
<accession>A0A841BX44</accession>
<dbReference type="PRINTS" id="PR00723">
    <property type="entry name" value="SUBTILISIN"/>
</dbReference>
<evidence type="ECO:0000256" key="7">
    <source>
        <dbReference type="SAM" id="Phobius"/>
    </source>
</evidence>
<proteinExistence type="inferred from homology"/>
<evidence type="ECO:0000256" key="2">
    <source>
        <dbReference type="ARBA" id="ARBA00022670"/>
    </source>
</evidence>
<dbReference type="PROSITE" id="PS51892">
    <property type="entry name" value="SUBTILASE"/>
    <property type="match status" value="1"/>
</dbReference>
<feature type="domain" description="Peptidase S8/S53" evidence="9">
    <location>
        <begin position="59"/>
        <end position="307"/>
    </location>
</feature>
<evidence type="ECO:0000313" key="10">
    <source>
        <dbReference type="EMBL" id="MBB5871300.1"/>
    </source>
</evidence>
<dbReference type="EMBL" id="JACHMN010000002">
    <property type="protein sequence ID" value="MBB5871300.1"/>
    <property type="molecule type" value="Genomic_DNA"/>
</dbReference>
<dbReference type="PANTHER" id="PTHR43806:SF11">
    <property type="entry name" value="CEREVISIN-RELATED"/>
    <property type="match status" value="1"/>
</dbReference>
<feature type="transmembrane region" description="Helical" evidence="7">
    <location>
        <begin position="363"/>
        <end position="382"/>
    </location>
</feature>
<feature type="signal peptide" evidence="8">
    <location>
        <begin position="1"/>
        <end position="26"/>
    </location>
</feature>
<evidence type="ECO:0000256" key="3">
    <source>
        <dbReference type="ARBA" id="ARBA00022801"/>
    </source>
</evidence>
<dbReference type="RefSeq" id="WP_184839265.1">
    <property type="nucleotide sequence ID" value="NZ_JACHMN010000002.1"/>
</dbReference>
<keyword evidence="2 5" id="KW-0645">Protease</keyword>
<dbReference type="InterPro" id="IPR036852">
    <property type="entry name" value="Peptidase_S8/S53_dom_sf"/>
</dbReference>
<dbReference type="Proteomes" id="UP000587527">
    <property type="component" value="Unassembled WGS sequence"/>
</dbReference>
<feature type="active site" description="Charge relay system" evidence="5">
    <location>
        <position position="270"/>
    </location>
</feature>
<comment type="similarity">
    <text evidence="1 5 6">Belongs to the peptidase S8 family.</text>
</comment>
<protein>
    <submittedName>
        <fullName evidence="10">Type VII secretion-associated serine protease mycosin</fullName>
    </submittedName>
</protein>
<dbReference type="PROSITE" id="PS00136">
    <property type="entry name" value="SUBTILASE_ASP"/>
    <property type="match status" value="1"/>
</dbReference>
<gene>
    <name evidence="10" type="ORF">F4553_004679</name>
</gene>
<dbReference type="InterPro" id="IPR000209">
    <property type="entry name" value="Peptidase_S8/S53_dom"/>
</dbReference>
<feature type="active site" description="Charge relay system" evidence="5">
    <location>
        <position position="68"/>
    </location>
</feature>
<dbReference type="InterPro" id="IPR022398">
    <property type="entry name" value="Peptidase_S8_His-AS"/>
</dbReference>
<dbReference type="GO" id="GO:0006508">
    <property type="term" value="P:proteolysis"/>
    <property type="evidence" value="ECO:0007669"/>
    <property type="project" value="UniProtKB-KW"/>
</dbReference>
<evidence type="ECO:0000256" key="5">
    <source>
        <dbReference type="PROSITE-ProRule" id="PRU01240"/>
    </source>
</evidence>
<keyword evidence="7" id="KW-0812">Transmembrane</keyword>
<evidence type="ECO:0000256" key="4">
    <source>
        <dbReference type="ARBA" id="ARBA00022825"/>
    </source>
</evidence>
<evidence type="ECO:0000313" key="11">
    <source>
        <dbReference type="Proteomes" id="UP000587527"/>
    </source>
</evidence>
<keyword evidence="8" id="KW-0732">Signal</keyword>
<sequence length="404" mass="41411">MTIRALMAGTFIASIAIIFAPGVARAACDPPPPTAKPTKESYWALQRFGLDRLPSGIDGRGTVVAVLDSGVEADHPLLTGRVIDGADMLHSSATRGREDCVGHGTAVASLIAGKAVGDFRGIAPGTTILPVRVSERTRADDKRAETASPQKLADAIDLAINRHVDVINMSFAITADRAEQSEADAPEVRSAIARAVAADIVIVAAVGNDHPKNVSFPAGYDGVLGVGAITGDGTRQQASMIGSFVKVTAPGENIAVAWPHGTRNVQTGTSFAAPIVAGVAALLRQAHPDWTARQVVDQITATADPSLGGRGSTTHGAGVVNPVRALTETVAVGKPFAVPALAATAADPAAVAAAARATSRRHLALWLAAAGAALAALTLLAATIRARARPRAEEIARDRAVSRK</sequence>
<name>A0A841BX44_9ACTN</name>
<keyword evidence="7" id="KW-0472">Membrane</keyword>
<dbReference type="InterPro" id="IPR023827">
    <property type="entry name" value="Peptidase_S8_Asp-AS"/>
</dbReference>
<dbReference type="AlphaFoldDB" id="A0A841BX44"/>
<dbReference type="Pfam" id="PF00082">
    <property type="entry name" value="Peptidase_S8"/>
    <property type="match status" value="1"/>
</dbReference>
<comment type="caution">
    <text evidence="10">The sequence shown here is derived from an EMBL/GenBank/DDBJ whole genome shotgun (WGS) entry which is preliminary data.</text>
</comment>
<organism evidence="10 11">
    <name type="scientific">Allocatelliglobosispora scoriae</name>
    <dbReference type="NCBI Taxonomy" id="643052"/>
    <lineage>
        <taxon>Bacteria</taxon>
        <taxon>Bacillati</taxon>
        <taxon>Actinomycetota</taxon>
        <taxon>Actinomycetes</taxon>
        <taxon>Micromonosporales</taxon>
        <taxon>Micromonosporaceae</taxon>
        <taxon>Allocatelliglobosispora</taxon>
    </lineage>
</organism>
<keyword evidence="11" id="KW-1185">Reference proteome</keyword>
<dbReference type="InterPro" id="IPR023828">
    <property type="entry name" value="Peptidase_S8_Ser-AS"/>
</dbReference>
<dbReference type="InterPro" id="IPR050131">
    <property type="entry name" value="Peptidase_S8_subtilisin-like"/>
</dbReference>
<dbReference type="GO" id="GO:0004252">
    <property type="term" value="F:serine-type endopeptidase activity"/>
    <property type="evidence" value="ECO:0007669"/>
    <property type="project" value="UniProtKB-UniRule"/>
</dbReference>
<dbReference type="SUPFAM" id="SSF52743">
    <property type="entry name" value="Subtilisin-like"/>
    <property type="match status" value="1"/>
</dbReference>
<evidence type="ECO:0000256" key="1">
    <source>
        <dbReference type="ARBA" id="ARBA00011073"/>
    </source>
</evidence>
<keyword evidence="3 5" id="KW-0378">Hydrolase</keyword>
<dbReference type="PROSITE" id="PS00137">
    <property type="entry name" value="SUBTILASE_HIS"/>
    <property type="match status" value="1"/>
</dbReference>
<feature type="chain" id="PRO_5032290707" evidence="8">
    <location>
        <begin position="27"/>
        <end position="404"/>
    </location>
</feature>
<dbReference type="PANTHER" id="PTHR43806">
    <property type="entry name" value="PEPTIDASE S8"/>
    <property type="match status" value="1"/>
</dbReference>
<evidence type="ECO:0000256" key="8">
    <source>
        <dbReference type="SAM" id="SignalP"/>
    </source>
</evidence>
<reference evidence="10 11" key="1">
    <citation type="submission" date="2020-08" db="EMBL/GenBank/DDBJ databases">
        <title>Sequencing the genomes of 1000 actinobacteria strains.</title>
        <authorList>
            <person name="Klenk H.-P."/>
        </authorList>
    </citation>
    <scope>NUCLEOTIDE SEQUENCE [LARGE SCALE GENOMIC DNA]</scope>
    <source>
        <strain evidence="10 11">DSM 45362</strain>
    </source>
</reference>
<feature type="active site" description="Charge relay system" evidence="5">
    <location>
        <position position="103"/>
    </location>
</feature>
<keyword evidence="7" id="KW-1133">Transmembrane helix</keyword>
<dbReference type="PROSITE" id="PS00138">
    <property type="entry name" value="SUBTILASE_SER"/>
    <property type="match status" value="1"/>
</dbReference>
<dbReference type="Gene3D" id="3.40.50.200">
    <property type="entry name" value="Peptidase S8/S53 domain"/>
    <property type="match status" value="1"/>
</dbReference>
<dbReference type="InterPro" id="IPR015500">
    <property type="entry name" value="Peptidase_S8_subtilisin-rel"/>
</dbReference>
<evidence type="ECO:0000259" key="9">
    <source>
        <dbReference type="Pfam" id="PF00082"/>
    </source>
</evidence>
<evidence type="ECO:0000256" key="6">
    <source>
        <dbReference type="RuleBase" id="RU003355"/>
    </source>
</evidence>